<dbReference type="PANTHER" id="PTHR32552">
    <property type="entry name" value="FERRICHROME IRON RECEPTOR-RELATED"/>
    <property type="match status" value="1"/>
</dbReference>
<dbReference type="Pfam" id="PF07715">
    <property type="entry name" value="Plug"/>
    <property type="match status" value="1"/>
</dbReference>
<evidence type="ECO:0000256" key="6">
    <source>
        <dbReference type="ARBA" id="ARBA00022692"/>
    </source>
</evidence>
<dbReference type="Proteomes" id="UP000446768">
    <property type="component" value="Unassembled WGS sequence"/>
</dbReference>
<sequence length="999" mass="108183">MTTMDNSFARADRRLKEGATTARKRGGRRCDKCGKTAGMVKTSSNLETFFMRYSISRYIGRSAALAVCLAPALVFAQAAQSASGAAGAAPAAPNAAEKTDETHPVVIVTGVTRTTTKKNATFSINTLSAEDIQKLAPASTADLLSNFPGIYAEGGTAGEASNNITVRGLPVVGGYRFAPQLIDGLPAYEEPEAPLMNNDVFIRDDLMTESVEVVKGGTGGILYSNGLGATVNHVSRTGGDHLEGGYKIEYADYGFWRHDAFLSGPLSKNLKYAVGGFYRKGDGIRNTGYTADNGGQVRGNLVYTSDDRRTTARIDGLYINDRTAFYQNLPISVPRLTQSGTPSAPTIISQDTIQPLGIEFAHGTTASPNNRRFTMIGEYGTRVVDQADGIHPDFRMLTLKLEHEFDSGWKLSSGVRHTTGSNGFNAVFTGNDTAYASAFLNARYQNDVISPAHGAALSCNLSNVKLNGYFNVPQTGACAAFANISRDDFVKKYAKAVGVAGRWLNDGSVVAPNAYLNFLIPFVARVDAGSTSLDLKAQKTWELAGTHDMTFGLYGSHYTFNPNFQASLMVGESAANARMAELTAVDATGRQVGPSLTTGSAILPGWFGFDSHLDARGRAGYVLDHWESLGGKLKMDAGVRWQDVHARVDRRDRDTAVDMTPAGVVPGSLQDTAADNEILVPGKSHLMDRTFRGLGWSIGANYSISKPLAVYGLVSSSFRLPSLEDLNNLSTAGPTIVDGKQVDISAVEHIRQYEGGLRYLTREFGAAVALFYNDFSPRSAVNIYKDIESSRCTSLGGVTQINSCPDVAQLYKRGVKNVGTEIELTWRPRMADGLELKGNFVMQNPKITGANYTFTQEDKNAQGVITGYHYVHVSEDGRRPRRLAKFMANFMPSYDLKPATGVPLTVYGQYQYYGSRFSEATDANVTLFPSYHLINVGAQYQATPRLTAQVFVANLTNQLSFTEGDPLFTDLLSPDGTRNRGVARPLFGRTIRASLTYRF</sequence>
<proteinExistence type="inferred from homology"/>
<keyword evidence="12 19" id="KW-0675">Receptor</keyword>
<keyword evidence="10 15" id="KW-0798">TonB box</keyword>
<evidence type="ECO:0000256" key="9">
    <source>
        <dbReference type="ARBA" id="ARBA00023065"/>
    </source>
</evidence>
<dbReference type="Gene3D" id="2.40.170.20">
    <property type="entry name" value="TonB-dependent receptor, beta-barrel domain"/>
    <property type="match status" value="1"/>
</dbReference>
<keyword evidence="3 14" id="KW-0813">Transport</keyword>
<keyword evidence="20" id="KW-1185">Reference proteome</keyword>
<evidence type="ECO:0000259" key="17">
    <source>
        <dbReference type="Pfam" id="PF00593"/>
    </source>
</evidence>
<dbReference type="AlphaFoldDB" id="A0A7X2IP40"/>
<keyword evidence="5" id="KW-0410">Iron transport</keyword>
<feature type="domain" description="TonB-dependent receptor plug" evidence="18">
    <location>
        <begin position="117"/>
        <end position="228"/>
    </location>
</feature>
<keyword evidence="7" id="KW-0732">Signal</keyword>
<dbReference type="Gene3D" id="2.170.130.10">
    <property type="entry name" value="TonB-dependent receptor, plug domain"/>
    <property type="match status" value="1"/>
</dbReference>
<evidence type="ECO:0000256" key="5">
    <source>
        <dbReference type="ARBA" id="ARBA00022496"/>
    </source>
</evidence>
<evidence type="ECO:0000256" key="1">
    <source>
        <dbReference type="ARBA" id="ARBA00004571"/>
    </source>
</evidence>
<name>A0A7X2IP40_9BURK</name>
<evidence type="ECO:0000256" key="4">
    <source>
        <dbReference type="ARBA" id="ARBA00022452"/>
    </source>
</evidence>
<dbReference type="Pfam" id="PF00593">
    <property type="entry name" value="TonB_dep_Rec_b-barrel"/>
    <property type="match status" value="1"/>
</dbReference>
<evidence type="ECO:0000256" key="14">
    <source>
        <dbReference type="PROSITE-ProRule" id="PRU01360"/>
    </source>
</evidence>
<feature type="domain" description="TonB-dependent receptor-like beta-barrel" evidence="17">
    <location>
        <begin position="552"/>
        <end position="955"/>
    </location>
</feature>
<protein>
    <submittedName>
        <fullName evidence="19">TonB-dependent receptor</fullName>
    </submittedName>
</protein>
<evidence type="ECO:0000256" key="7">
    <source>
        <dbReference type="ARBA" id="ARBA00022729"/>
    </source>
</evidence>
<evidence type="ECO:0000256" key="12">
    <source>
        <dbReference type="ARBA" id="ARBA00023170"/>
    </source>
</evidence>
<gene>
    <name evidence="19" type="ORF">GJ700_15740</name>
</gene>
<dbReference type="InterPro" id="IPR039426">
    <property type="entry name" value="TonB-dep_rcpt-like"/>
</dbReference>
<dbReference type="PROSITE" id="PS52016">
    <property type="entry name" value="TONB_DEPENDENT_REC_3"/>
    <property type="match status" value="1"/>
</dbReference>
<evidence type="ECO:0000313" key="19">
    <source>
        <dbReference type="EMBL" id="MRV73162.1"/>
    </source>
</evidence>
<comment type="caution">
    <text evidence="19">The sequence shown here is derived from an EMBL/GenBank/DDBJ whole genome shotgun (WGS) entry which is preliminary data.</text>
</comment>
<reference evidence="19 20" key="1">
    <citation type="submission" date="2019-11" db="EMBL/GenBank/DDBJ databases">
        <title>Novel species isolated from a subtropical stream in China.</title>
        <authorList>
            <person name="Lu H."/>
        </authorList>
    </citation>
    <scope>NUCLEOTIDE SEQUENCE [LARGE SCALE GENOMIC DNA]</scope>
    <source>
        <strain evidence="19 20">FT92W</strain>
    </source>
</reference>
<evidence type="ECO:0000256" key="16">
    <source>
        <dbReference type="SAM" id="MobiDB-lite"/>
    </source>
</evidence>
<feature type="region of interest" description="Disordered" evidence="16">
    <location>
        <begin position="1"/>
        <end position="28"/>
    </location>
</feature>
<keyword evidence="6 14" id="KW-0812">Transmembrane</keyword>
<evidence type="ECO:0000256" key="11">
    <source>
        <dbReference type="ARBA" id="ARBA00023136"/>
    </source>
</evidence>
<accession>A0A7X2IP40</accession>
<keyword evidence="13 14" id="KW-0998">Cell outer membrane</keyword>
<dbReference type="GO" id="GO:0009279">
    <property type="term" value="C:cell outer membrane"/>
    <property type="evidence" value="ECO:0007669"/>
    <property type="project" value="UniProtKB-SubCell"/>
</dbReference>
<dbReference type="SUPFAM" id="SSF56935">
    <property type="entry name" value="Porins"/>
    <property type="match status" value="1"/>
</dbReference>
<evidence type="ECO:0000256" key="10">
    <source>
        <dbReference type="ARBA" id="ARBA00023077"/>
    </source>
</evidence>
<dbReference type="InterPro" id="IPR036942">
    <property type="entry name" value="Beta-barrel_TonB_sf"/>
</dbReference>
<dbReference type="InterPro" id="IPR037066">
    <property type="entry name" value="Plug_dom_sf"/>
</dbReference>
<dbReference type="InterPro" id="IPR000531">
    <property type="entry name" value="Beta-barrel_TonB"/>
</dbReference>
<comment type="similarity">
    <text evidence="2 14 15">Belongs to the TonB-dependent receptor family.</text>
</comment>
<dbReference type="GO" id="GO:0015344">
    <property type="term" value="F:siderophore uptake transmembrane transporter activity"/>
    <property type="evidence" value="ECO:0007669"/>
    <property type="project" value="TreeGrafter"/>
</dbReference>
<dbReference type="PANTHER" id="PTHR32552:SF89">
    <property type="entry name" value="CATECHOLATE SIDEROPHORE RECEPTOR FIU"/>
    <property type="match status" value="1"/>
</dbReference>
<dbReference type="InterPro" id="IPR012910">
    <property type="entry name" value="Plug_dom"/>
</dbReference>
<evidence type="ECO:0000259" key="18">
    <source>
        <dbReference type="Pfam" id="PF07715"/>
    </source>
</evidence>
<comment type="subcellular location">
    <subcellularLocation>
        <location evidence="1 14">Cell outer membrane</location>
        <topology evidence="1 14">Multi-pass membrane protein</topology>
    </subcellularLocation>
</comment>
<keyword evidence="9" id="KW-0406">Ion transport</keyword>
<evidence type="ECO:0000256" key="15">
    <source>
        <dbReference type="RuleBase" id="RU003357"/>
    </source>
</evidence>
<organism evidence="19 20">
    <name type="scientific">Pseudoduganella rivuli</name>
    <dbReference type="NCBI Taxonomy" id="2666085"/>
    <lineage>
        <taxon>Bacteria</taxon>
        <taxon>Pseudomonadati</taxon>
        <taxon>Pseudomonadota</taxon>
        <taxon>Betaproteobacteria</taxon>
        <taxon>Burkholderiales</taxon>
        <taxon>Oxalobacteraceae</taxon>
        <taxon>Telluria group</taxon>
        <taxon>Pseudoduganella</taxon>
    </lineage>
</organism>
<evidence type="ECO:0000256" key="2">
    <source>
        <dbReference type="ARBA" id="ARBA00009810"/>
    </source>
</evidence>
<keyword evidence="8" id="KW-0408">Iron</keyword>
<evidence type="ECO:0000256" key="8">
    <source>
        <dbReference type="ARBA" id="ARBA00023004"/>
    </source>
</evidence>
<keyword evidence="4 14" id="KW-1134">Transmembrane beta strand</keyword>
<keyword evidence="11 14" id="KW-0472">Membrane</keyword>
<evidence type="ECO:0000256" key="13">
    <source>
        <dbReference type="ARBA" id="ARBA00023237"/>
    </source>
</evidence>
<evidence type="ECO:0000256" key="3">
    <source>
        <dbReference type="ARBA" id="ARBA00022448"/>
    </source>
</evidence>
<dbReference type="EMBL" id="WKJJ01000009">
    <property type="protein sequence ID" value="MRV73162.1"/>
    <property type="molecule type" value="Genomic_DNA"/>
</dbReference>
<evidence type="ECO:0000313" key="20">
    <source>
        <dbReference type="Proteomes" id="UP000446768"/>
    </source>
</evidence>